<reference evidence="1" key="1">
    <citation type="submission" date="2022-06" db="EMBL/GenBank/DDBJ databases">
        <title>Uncovering the hologenomic basis of an extraordinary plant invasion.</title>
        <authorList>
            <person name="Bieker V.C."/>
            <person name="Martin M.D."/>
            <person name="Gilbert T."/>
            <person name="Hodgins K."/>
            <person name="Battlay P."/>
            <person name="Petersen B."/>
            <person name="Wilson J."/>
        </authorList>
    </citation>
    <scope>NUCLEOTIDE SEQUENCE</scope>
    <source>
        <strain evidence="1">AA19_3_7</strain>
        <tissue evidence="1">Leaf</tissue>
    </source>
</reference>
<comment type="caution">
    <text evidence="1">The sequence shown here is derived from an EMBL/GenBank/DDBJ whole genome shotgun (WGS) entry which is preliminary data.</text>
</comment>
<evidence type="ECO:0000313" key="1">
    <source>
        <dbReference type="EMBL" id="KAI7731710.1"/>
    </source>
</evidence>
<organism evidence="1 2">
    <name type="scientific">Ambrosia artemisiifolia</name>
    <name type="common">Common ragweed</name>
    <dbReference type="NCBI Taxonomy" id="4212"/>
    <lineage>
        <taxon>Eukaryota</taxon>
        <taxon>Viridiplantae</taxon>
        <taxon>Streptophyta</taxon>
        <taxon>Embryophyta</taxon>
        <taxon>Tracheophyta</taxon>
        <taxon>Spermatophyta</taxon>
        <taxon>Magnoliopsida</taxon>
        <taxon>eudicotyledons</taxon>
        <taxon>Gunneridae</taxon>
        <taxon>Pentapetalae</taxon>
        <taxon>asterids</taxon>
        <taxon>campanulids</taxon>
        <taxon>Asterales</taxon>
        <taxon>Asteraceae</taxon>
        <taxon>Asteroideae</taxon>
        <taxon>Heliantheae alliance</taxon>
        <taxon>Heliantheae</taxon>
        <taxon>Ambrosia</taxon>
    </lineage>
</organism>
<sequence length="34" mass="3869">MKKTQALLQDLLLLFKGLTCCMVPHTLLMMCCQV</sequence>
<keyword evidence="2" id="KW-1185">Reference proteome</keyword>
<name>A0AAD5G7A6_AMBAR</name>
<gene>
    <name evidence="1" type="ORF">M8C21_025243</name>
</gene>
<protein>
    <submittedName>
        <fullName evidence="1">Uncharacterized protein</fullName>
    </submittedName>
</protein>
<evidence type="ECO:0000313" key="2">
    <source>
        <dbReference type="Proteomes" id="UP001206925"/>
    </source>
</evidence>
<dbReference type="Proteomes" id="UP001206925">
    <property type="component" value="Unassembled WGS sequence"/>
</dbReference>
<proteinExistence type="predicted"/>
<dbReference type="AlphaFoldDB" id="A0AAD5G7A6"/>
<dbReference type="EMBL" id="JAMZMK010010399">
    <property type="protein sequence ID" value="KAI7731710.1"/>
    <property type="molecule type" value="Genomic_DNA"/>
</dbReference>
<accession>A0AAD5G7A6</accession>